<dbReference type="EMBL" id="AGNL01017219">
    <property type="protein sequence ID" value="EJK64476.1"/>
    <property type="molecule type" value="Genomic_DNA"/>
</dbReference>
<dbReference type="PANTHER" id="PTHR15139:SF0">
    <property type="entry name" value="TUBULIN-SPECIFIC CHAPERONE C"/>
    <property type="match status" value="1"/>
</dbReference>
<dbReference type="OrthoDB" id="194775at2759"/>
<feature type="region of interest" description="Disordered" evidence="2">
    <location>
        <begin position="1"/>
        <end position="27"/>
    </location>
</feature>
<evidence type="ECO:0000259" key="3">
    <source>
        <dbReference type="PROSITE" id="PS51329"/>
    </source>
</evidence>
<dbReference type="GO" id="GO:0005737">
    <property type="term" value="C:cytoplasm"/>
    <property type="evidence" value="ECO:0007669"/>
    <property type="project" value="TreeGrafter"/>
</dbReference>
<dbReference type="InterPro" id="IPR012945">
    <property type="entry name" value="Tubulin-bd_cofactor_C_dom"/>
</dbReference>
<dbReference type="GO" id="GO:0007023">
    <property type="term" value="P:post-chaperonin tubulin folding pathway"/>
    <property type="evidence" value="ECO:0007669"/>
    <property type="project" value="InterPro"/>
</dbReference>
<dbReference type="InterPro" id="IPR027684">
    <property type="entry name" value="TBCC"/>
</dbReference>
<accession>K0STY4</accession>
<protein>
    <recommendedName>
        <fullName evidence="3">C-CAP/cofactor C-like domain-containing protein</fullName>
    </recommendedName>
</protein>
<dbReference type="InterPro" id="IPR017901">
    <property type="entry name" value="C-CAP_CF_C-like"/>
</dbReference>
<dbReference type="Gene3D" id="2.160.20.70">
    <property type="match status" value="1"/>
</dbReference>
<gene>
    <name evidence="4" type="ORF">THAOC_14787</name>
</gene>
<dbReference type="AlphaFoldDB" id="K0STY4"/>
<dbReference type="Pfam" id="PF07986">
    <property type="entry name" value="TBCC"/>
    <property type="match status" value="1"/>
</dbReference>
<dbReference type="Proteomes" id="UP000266841">
    <property type="component" value="Unassembled WGS sequence"/>
</dbReference>
<organism evidence="4 5">
    <name type="scientific">Thalassiosira oceanica</name>
    <name type="common">Marine diatom</name>
    <dbReference type="NCBI Taxonomy" id="159749"/>
    <lineage>
        <taxon>Eukaryota</taxon>
        <taxon>Sar</taxon>
        <taxon>Stramenopiles</taxon>
        <taxon>Ochrophyta</taxon>
        <taxon>Bacillariophyta</taxon>
        <taxon>Coscinodiscophyceae</taxon>
        <taxon>Thalassiosirophycidae</taxon>
        <taxon>Thalassiosirales</taxon>
        <taxon>Thalassiosiraceae</taxon>
        <taxon>Thalassiosira</taxon>
    </lineage>
</organism>
<proteinExistence type="inferred from homology"/>
<keyword evidence="5" id="KW-1185">Reference proteome</keyword>
<dbReference type="PANTHER" id="PTHR15139">
    <property type="entry name" value="TUBULIN FOLDING COFACTOR C"/>
    <property type="match status" value="1"/>
</dbReference>
<reference evidence="4 5" key="1">
    <citation type="journal article" date="2012" name="Genome Biol.">
        <title>Genome and low-iron response of an oceanic diatom adapted to chronic iron limitation.</title>
        <authorList>
            <person name="Lommer M."/>
            <person name="Specht M."/>
            <person name="Roy A.S."/>
            <person name="Kraemer L."/>
            <person name="Andreson R."/>
            <person name="Gutowska M.A."/>
            <person name="Wolf J."/>
            <person name="Bergner S.V."/>
            <person name="Schilhabel M.B."/>
            <person name="Klostermeier U.C."/>
            <person name="Beiko R.G."/>
            <person name="Rosenstiel P."/>
            <person name="Hippler M."/>
            <person name="Laroche J."/>
        </authorList>
    </citation>
    <scope>NUCLEOTIDE SEQUENCE [LARGE SCALE GENOMIC DNA]</scope>
    <source>
        <strain evidence="4 5">CCMP1005</strain>
    </source>
</reference>
<dbReference type="PROSITE" id="PS51329">
    <property type="entry name" value="C_CAP_COFACTOR_C"/>
    <property type="match status" value="1"/>
</dbReference>
<evidence type="ECO:0000313" key="5">
    <source>
        <dbReference type="Proteomes" id="UP000266841"/>
    </source>
</evidence>
<name>K0STY4_THAOC</name>
<dbReference type="GO" id="GO:0007021">
    <property type="term" value="P:tubulin complex assembly"/>
    <property type="evidence" value="ECO:0007669"/>
    <property type="project" value="TreeGrafter"/>
</dbReference>
<dbReference type="OMA" id="CPKEKFV"/>
<feature type="domain" description="C-CAP/cofactor C-like" evidence="3">
    <location>
        <begin position="297"/>
        <end position="448"/>
    </location>
</feature>
<comment type="similarity">
    <text evidence="1">Belongs to the TBCC family.</text>
</comment>
<evidence type="ECO:0000313" key="4">
    <source>
        <dbReference type="EMBL" id="EJK64476.1"/>
    </source>
</evidence>
<feature type="compositionally biased region" description="Polar residues" evidence="2">
    <location>
        <begin position="1"/>
        <end position="16"/>
    </location>
</feature>
<evidence type="ECO:0000256" key="1">
    <source>
        <dbReference type="ARBA" id="ARBA00008848"/>
    </source>
</evidence>
<dbReference type="eggNOG" id="KOG2512">
    <property type="taxonomic scope" value="Eukaryota"/>
</dbReference>
<sequence>MDALSSTQGAKGSPTPTGLEPARDKPSRFLVDRLNHSATAQVVSVSSPPVPMEDRADAREARFLSSQAERLQCQKSSSDSCNSCNDEADRARRFWSTFRSLCSQMRGRINALLLLEDDADGSLEPVALRDMDTAEIVAAHYATAARRNEGRCELDALLREARALQRHALSASSSVISSSVVDPGEGGNGLLRRILQEAVPDLTQTDLRLIGQEVDSIVKLVDAARDLICPKEKFVFKRYRKAMADLGRLGDEMLASAETAVEESLSAAQGDAAPNSQEIDVGSNYGGVLEDVTSSCTVEVMNDNTVRIDESRRNHFNDWHARSCSEEPRGSGSDGSSSYLIRNLENATVLLHGTRPSVHMRHVRNCTIVLSDETHGPVHVTDCHSTVVRCSCFQLRVHESTGVEFRIWARSGPIIEDCRDITFAGDYFRASEVVNRRNLFWDVKDFNWLRALKKSPNFEVVPLPNEGGGAEEGTSKADDVVTAVISGEGVRMGGGDEIDEDSEDEL</sequence>
<dbReference type="InterPro" id="IPR016098">
    <property type="entry name" value="CAP/MinC_C"/>
</dbReference>
<comment type="caution">
    <text evidence="4">The sequence shown here is derived from an EMBL/GenBank/DDBJ whole genome shotgun (WGS) entry which is preliminary data.</text>
</comment>
<evidence type="ECO:0000256" key="2">
    <source>
        <dbReference type="SAM" id="MobiDB-lite"/>
    </source>
</evidence>